<organism evidence="2 3">
    <name type="scientific">Leptospira ilyithenensis</name>
    <dbReference type="NCBI Taxonomy" id="2484901"/>
    <lineage>
        <taxon>Bacteria</taxon>
        <taxon>Pseudomonadati</taxon>
        <taxon>Spirochaetota</taxon>
        <taxon>Spirochaetia</taxon>
        <taxon>Leptospirales</taxon>
        <taxon>Leptospiraceae</taxon>
        <taxon>Leptospira</taxon>
    </lineage>
</organism>
<dbReference type="CDD" id="cd00198">
    <property type="entry name" value="vWFA"/>
    <property type="match status" value="1"/>
</dbReference>
<evidence type="ECO:0000313" key="3">
    <source>
        <dbReference type="Proteomes" id="UP000298264"/>
    </source>
</evidence>
<proteinExistence type="predicted"/>
<dbReference type="AlphaFoldDB" id="A0A4V3JXS9"/>
<evidence type="ECO:0000259" key="1">
    <source>
        <dbReference type="Pfam" id="PF01882"/>
    </source>
</evidence>
<dbReference type="Proteomes" id="UP000298264">
    <property type="component" value="Unassembled WGS sequence"/>
</dbReference>
<dbReference type="EMBL" id="RQHV01000002">
    <property type="protein sequence ID" value="TGN14559.1"/>
    <property type="molecule type" value="Genomic_DNA"/>
</dbReference>
<dbReference type="InterPro" id="IPR002881">
    <property type="entry name" value="DUF58"/>
</dbReference>
<dbReference type="SUPFAM" id="SSF53300">
    <property type="entry name" value="vWA-like"/>
    <property type="match status" value="1"/>
</dbReference>
<keyword evidence="3" id="KW-1185">Reference proteome</keyword>
<feature type="domain" description="DUF58" evidence="1">
    <location>
        <begin position="42"/>
        <end position="247"/>
    </location>
</feature>
<dbReference type="PANTHER" id="PTHR33608:SF6">
    <property type="entry name" value="BLL2464 PROTEIN"/>
    <property type="match status" value="1"/>
</dbReference>
<comment type="caution">
    <text evidence="2">The sequence shown here is derived from an EMBL/GenBank/DDBJ whole genome shotgun (WGS) entry which is preliminary data.</text>
</comment>
<reference evidence="2" key="1">
    <citation type="journal article" date="2019" name="PLoS Negl. Trop. Dis.">
        <title>Revisiting the worldwide diversity of Leptospira species in the environment.</title>
        <authorList>
            <person name="Vincent A.T."/>
            <person name="Schiettekatte O."/>
            <person name="Bourhy P."/>
            <person name="Veyrier F.J."/>
            <person name="Picardeau M."/>
        </authorList>
    </citation>
    <scope>NUCLEOTIDE SEQUENCE [LARGE SCALE GENOMIC DNA]</scope>
    <source>
        <strain evidence="2">201400974</strain>
    </source>
</reference>
<gene>
    <name evidence="2" type="ORF">EHS11_00780</name>
</gene>
<dbReference type="InterPro" id="IPR036465">
    <property type="entry name" value="vWFA_dom_sf"/>
</dbReference>
<dbReference type="Pfam" id="PF01882">
    <property type="entry name" value="DUF58"/>
    <property type="match status" value="1"/>
</dbReference>
<protein>
    <submittedName>
        <fullName evidence="2">DUF58 domain-containing protein</fullName>
    </submittedName>
</protein>
<dbReference type="Gene3D" id="3.40.50.410">
    <property type="entry name" value="von Willebrand factor, type A domain"/>
    <property type="match status" value="1"/>
</dbReference>
<accession>A0A4V3JXS9</accession>
<dbReference type="RefSeq" id="WP_135762512.1">
    <property type="nucleotide sequence ID" value="NZ_RQHV01000002.1"/>
</dbReference>
<name>A0A4V3JXS9_9LEPT</name>
<dbReference type="OrthoDB" id="9776116at2"/>
<sequence length="274" mass="32441">MLDPDLKKLLTVLDWETNQKFKSVRSGGFFHFAKGRGLEFKEVRPYYFGDDTRYIDWNVTSRTGEVHVKEYYEEQDLSIMILVDVSESMRGKKKKAALQLACFLSLFHVRIGNRVRIILFSDNVYHSGKELKRKEEVDLEFKSIIKNAYCRSSKNTNYNKALEKTYQISSKYSIVYWLSDFTYFQGFESRKGLFQTWDEYAIWIEEESFEIQLPFWFRIFSISDSESEHSLSFQSNLKQDRANFRKTFGNKGITVRPEQKLSKQILGLFKGIRV</sequence>
<dbReference type="PANTHER" id="PTHR33608">
    <property type="entry name" value="BLL2464 PROTEIN"/>
    <property type="match status" value="1"/>
</dbReference>
<evidence type="ECO:0000313" key="2">
    <source>
        <dbReference type="EMBL" id="TGN14559.1"/>
    </source>
</evidence>